<dbReference type="NCBIfam" id="TIGR00494">
    <property type="entry name" value="crcB"/>
    <property type="match status" value="1"/>
</dbReference>
<comment type="caution">
    <text evidence="9">The sequence shown here is derived from an EMBL/GenBank/DDBJ whole genome shotgun (WGS) entry which is preliminary data.</text>
</comment>
<evidence type="ECO:0000313" key="9">
    <source>
        <dbReference type="EMBL" id="TYL37013.1"/>
    </source>
</evidence>
<keyword evidence="10" id="KW-1185">Reference proteome</keyword>
<dbReference type="GO" id="GO:0140114">
    <property type="term" value="P:cellular detoxification of fluoride"/>
    <property type="evidence" value="ECO:0007669"/>
    <property type="project" value="UniProtKB-UniRule"/>
</dbReference>
<evidence type="ECO:0000256" key="1">
    <source>
        <dbReference type="ARBA" id="ARBA00004651"/>
    </source>
</evidence>
<evidence type="ECO:0000313" key="10">
    <source>
        <dbReference type="Proteomes" id="UP000766904"/>
    </source>
</evidence>
<proteinExistence type="inferred from homology"/>
<keyword evidence="3 8" id="KW-0812">Transmembrane</keyword>
<dbReference type="GO" id="GO:0046872">
    <property type="term" value="F:metal ion binding"/>
    <property type="evidence" value="ECO:0007669"/>
    <property type="project" value="UniProtKB-KW"/>
</dbReference>
<keyword evidence="4 8" id="KW-1133">Transmembrane helix</keyword>
<feature type="binding site" evidence="8">
    <location>
        <position position="64"/>
    </location>
    <ligand>
        <name>Na(+)</name>
        <dbReference type="ChEBI" id="CHEBI:29101"/>
        <note>structural</note>
    </ligand>
</feature>
<feature type="binding site" evidence="8">
    <location>
        <position position="67"/>
    </location>
    <ligand>
        <name>Na(+)</name>
        <dbReference type="ChEBI" id="CHEBI:29101"/>
        <note>structural</note>
    </ligand>
</feature>
<dbReference type="Proteomes" id="UP000766904">
    <property type="component" value="Unassembled WGS sequence"/>
</dbReference>
<comment type="similarity">
    <text evidence="6 8">Belongs to the fluoride channel Fluc/FEX (TC 1.A.43) family.</text>
</comment>
<keyword evidence="8" id="KW-0407">Ion channel</keyword>
<comment type="catalytic activity">
    <reaction evidence="7">
        <text>fluoride(in) = fluoride(out)</text>
        <dbReference type="Rhea" id="RHEA:76159"/>
        <dbReference type="ChEBI" id="CHEBI:17051"/>
    </reaction>
    <physiologicalReaction direction="left-to-right" evidence="7">
        <dbReference type="Rhea" id="RHEA:76160"/>
    </physiologicalReaction>
</comment>
<dbReference type="OrthoDB" id="304656at2157"/>
<reference evidence="9" key="1">
    <citation type="submission" date="2017-11" db="EMBL/GenBank/DDBJ databases">
        <authorList>
            <person name="Kajale S.C."/>
            <person name="Sharma A."/>
        </authorList>
    </citation>
    <scope>NUCLEOTIDE SEQUENCE</scope>
    <source>
        <strain evidence="9">LS1_42</strain>
    </source>
</reference>
<evidence type="ECO:0000256" key="7">
    <source>
        <dbReference type="ARBA" id="ARBA00035585"/>
    </source>
</evidence>
<gene>
    <name evidence="8 9" type="primary">crcB</name>
    <name evidence="8" type="synonym">fluC</name>
    <name evidence="9" type="ORF">CV102_19335</name>
</gene>
<comment type="subcellular location">
    <subcellularLocation>
        <location evidence="1 8">Cell membrane</location>
        <topology evidence="1 8">Multi-pass membrane protein</topology>
    </subcellularLocation>
</comment>
<keyword evidence="8" id="KW-0406">Ion transport</keyword>
<accession>A0A8J8TP41</accession>
<evidence type="ECO:0000256" key="5">
    <source>
        <dbReference type="ARBA" id="ARBA00023136"/>
    </source>
</evidence>
<feature type="transmembrane region" description="Helical" evidence="8">
    <location>
        <begin position="29"/>
        <end position="47"/>
    </location>
</feature>
<evidence type="ECO:0000256" key="6">
    <source>
        <dbReference type="ARBA" id="ARBA00035120"/>
    </source>
</evidence>
<feature type="transmembrane region" description="Helical" evidence="8">
    <location>
        <begin position="54"/>
        <end position="74"/>
    </location>
</feature>
<evidence type="ECO:0000256" key="2">
    <source>
        <dbReference type="ARBA" id="ARBA00022475"/>
    </source>
</evidence>
<keyword evidence="8" id="KW-0915">Sodium</keyword>
<dbReference type="Pfam" id="PF02537">
    <property type="entry name" value="CRCB"/>
    <property type="match status" value="1"/>
</dbReference>
<keyword evidence="8" id="KW-0479">Metal-binding</keyword>
<comment type="function">
    <text evidence="8">Fluoride-specific ion channel. Important for reducing fluoride concentration in the cell, thus reducing its toxicity.</text>
</comment>
<evidence type="ECO:0000256" key="8">
    <source>
        <dbReference type="HAMAP-Rule" id="MF_00454"/>
    </source>
</evidence>
<organism evidence="9 10">
    <name type="scientific">Natronococcus pandeyae</name>
    <dbReference type="NCBI Taxonomy" id="2055836"/>
    <lineage>
        <taxon>Archaea</taxon>
        <taxon>Methanobacteriati</taxon>
        <taxon>Methanobacteriota</taxon>
        <taxon>Stenosarchaea group</taxon>
        <taxon>Halobacteria</taxon>
        <taxon>Halobacteriales</taxon>
        <taxon>Natrialbaceae</taxon>
        <taxon>Natronococcus</taxon>
    </lineage>
</organism>
<dbReference type="PANTHER" id="PTHR28259">
    <property type="entry name" value="FLUORIDE EXPORT PROTEIN 1-RELATED"/>
    <property type="match status" value="1"/>
</dbReference>
<sequence>MLLVGVGGAVGALGRYTVATIVEGDRFPLSTFLVNVVGSFLLGLVLFSDLGESVRLFVGVGVCGAFTTFSTFSVDTVRLVEDGHVWTAVVYALGNILVSVAAIGVAWFLTG</sequence>
<comment type="activity regulation">
    <text evidence="8">Na(+) is not transported, but it plays an essential structural role and its presence is essential for fluoride channel function.</text>
</comment>
<evidence type="ECO:0000256" key="3">
    <source>
        <dbReference type="ARBA" id="ARBA00022692"/>
    </source>
</evidence>
<dbReference type="InterPro" id="IPR003691">
    <property type="entry name" value="FluC"/>
</dbReference>
<keyword evidence="2 8" id="KW-1003">Cell membrane</keyword>
<keyword evidence="8" id="KW-0813">Transport</keyword>
<protein>
    <recommendedName>
        <fullName evidence="8">Fluoride-specific ion channel FluC</fullName>
    </recommendedName>
</protein>
<dbReference type="GO" id="GO:0005886">
    <property type="term" value="C:plasma membrane"/>
    <property type="evidence" value="ECO:0007669"/>
    <property type="project" value="UniProtKB-SubCell"/>
</dbReference>
<feature type="transmembrane region" description="Helical" evidence="8">
    <location>
        <begin position="86"/>
        <end position="109"/>
    </location>
</feature>
<dbReference type="GO" id="GO:0062054">
    <property type="term" value="F:fluoride channel activity"/>
    <property type="evidence" value="ECO:0007669"/>
    <property type="project" value="UniProtKB-UniRule"/>
</dbReference>
<name>A0A8J8TP41_9EURY</name>
<evidence type="ECO:0000256" key="4">
    <source>
        <dbReference type="ARBA" id="ARBA00022989"/>
    </source>
</evidence>
<dbReference type="EMBL" id="PHNJ01000013">
    <property type="protein sequence ID" value="TYL37013.1"/>
    <property type="molecule type" value="Genomic_DNA"/>
</dbReference>
<dbReference type="PANTHER" id="PTHR28259:SF1">
    <property type="entry name" value="FLUORIDE EXPORT PROTEIN 1-RELATED"/>
    <property type="match status" value="1"/>
</dbReference>
<keyword evidence="5 8" id="KW-0472">Membrane</keyword>
<dbReference type="HAMAP" id="MF_00454">
    <property type="entry name" value="FluC"/>
    <property type="match status" value="1"/>
</dbReference>
<dbReference type="AlphaFoldDB" id="A0A8J8TP41"/>